<dbReference type="Gene3D" id="1.10.10.10">
    <property type="entry name" value="Winged helix-like DNA-binding domain superfamily/Winged helix DNA-binding domain"/>
    <property type="match status" value="1"/>
</dbReference>
<dbReference type="CDD" id="cd20035">
    <property type="entry name" value="FH_FOXQ2-like"/>
    <property type="match status" value="1"/>
</dbReference>
<dbReference type="Pfam" id="PF00250">
    <property type="entry name" value="Forkhead"/>
    <property type="match status" value="1"/>
</dbReference>
<evidence type="ECO:0000256" key="4">
    <source>
        <dbReference type="SAM" id="MobiDB-lite"/>
    </source>
</evidence>
<feature type="compositionally biased region" description="Basic residues" evidence="4">
    <location>
        <begin position="135"/>
        <end position="148"/>
    </location>
</feature>
<sequence>RYALPGYTNSTYSVNPYTMVHGQDSISHALSHLNKYDPRSRFLHEEPKPSHSYIGLIGMAILSSPEKKLVLSDIYQYILDNYPYFRSRGPGWRNSIRHNLSLNDCFIKAGRSANGKGHYWAIHPANLEDFQKGDFRRRKAQRKVRKHMGLSVPDDEDSPSPPPSSTTSVSWQGNGVVNTQITPKTDNLANTVNTSVNVININTTSLPTRKRQFDVESLLAPDRDDVNRICSKSPVDINTDDTGSISVDYSREGSDKNDDDLIDPRDDIKLDNNSKLEDHDDSILTTKSSDDENVHYSAWRTPTPSHCWPSQRSAFHSTSSASHVPSAWNALATSHGFSIMSSPYPRESVNSGDSDVSAAERW</sequence>
<dbReference type="InterPro" id="IPR036390">
    <property type="entry name" value="WH_DNA-bd_sf"/>
</dbReference>
<dbReference type="InterPro" id="IPR001766">
    <property type="entry name" value="Fork_head_dom"/>
</dbReference>
<dbReference type="InterPro" id="IPR050211">
    <property type="entry name" value="FOX_domain-containing"/>
</dbReference>
<dbReference type="GO" id="GO:0000978">
    <property type="term" value="F:RNA polymerase II cis-regulatory region sequence-specific DNA binding"/>
    <property type="evidence" value="ECO:0007669"/>
    <property type="project" value="TreeGrafter"/>
</dbReference>
<feature type="compositionally biased region" description="Polar residues" evidence="4">
    <location>
        <begin position="171"/>
        <end position="184"/>
    </location>
</feature>
<dbReference type="PRINTS" id="PR00053">
    <property type="entry name" value="FORKHEAD"/>
</dbReference>
<evidence type="ECO:0000256" key="3">
    <source>
        <dbReference type="PROSITE-ProRule" id="PRU00089"/>
    </source>
</evidence>
<feature type="region of interest" description="Disordered" evidence="4">
    <location>
        <begin position="230"/>
        <end position="275"/>
    </location>
</feature>
<feature type="compositionally biased region" description="Basic and acidic residues" evidence="4">
    <location>
        <begin position="262"/>
        <end position="275"/>
    </location>
</feature>
<dbReference type="InterPro" id="IPR036388">
    <property type="entry name" value="WH-like_DNA-bd_sf"/>
</dbReference>
<feature type="non-terminal residue" evidence="6">
    <location>
        <position position="1"/>
    </location>
</feature>
<dbReference type="PROSITE" id="PS50039">
    <property type="entry name" value="FORK_HEAD_3"/>
    <property type="match status" value="1"/>
</dbReference>
<reference evidence="6" key="1">
    <citation type="submission" date="2016-03" db="EMBL/GenBank/DDBJ databases">
        <title>Onychophoran head development.</title>
        <authorList>
            <person name="Janssen R."/>
        </authorList>
    </citation>
    <scope>NUCLEOTIDE SEQUENCE</scope>
    <source>
        <tissue evidence="6">Embryonic</tissue>
    </source>
</reference>
<dbReference type="SUPFAM" id="SSF46785">
    <property type="entry name" value="Winged helix' DNA-binding domain"/>
    <property type="match status" value="1"/>
</dbReference>
<dbReference type="PROSITE" id="PS00658">
    <property type="entry name" value="FORK_HEAD_2"/>
    <property type="match status" value="1"/>
</dbReference>
<dbReference type="AlphaFoldDB" id="A0A1C3H870"/>
<protein>
    <submittedName>
        <fullName evidence="6">FoxQ2</fullName>
    </submittedName>
</protein>
<dbReference type="GO" id="GO:0000981">
    <property type="term" value="F:DNA-binding transcription factor activity, RNA polymerase II-specific"/>
    <property type="evidence" value="ECO:0007669"/>
    <property type="project" value="TreeGrafter"/>
</dbReference>
<feature type="region of interest" description="Disordered" evidence="4">
    <location>
        <begin position="134"/>
        <end position="184"/>
    </location>
</feature>
<feature type="region of interest" description="Disordered" evidence="4">
    <location>
        <begin position="343"/>
        <end position="362"/>
    </location>
</feature>
<evidence type="ECO:0000259" key="5">
    <source>
        <dbReference type="PROSITE" id="PS50039"/>
    </source>
</evidence>
<dbReference type="InterPro" id="IPR030456">
    <property type="entry name" value="TF_fork_head_CS_2"/>
</dbReference>
<organism evidence="6">
    <name type="scientific">Euperipatoides kanangrensis</name>
    <dbReference type="NCBI Taxonomy" id="488523"/>
    <lineage>
        <taxon>Eukaryota</taxon>
        <taxon>Metazoa</taxon>
        <taxon>Ecdysozoa</taxon>
        <taxon>Onychophora</taxon>
        <taxon>Udeonychophora</taxon>
        <taxon>Euonychophora</taxon>
        <taxon>Peripatopsidae</taxon>
        <taxon>Euperipatoides</taxon>
    </lineage>
</organism>
<dbReference type="EMBL" id="LT560249">
    <property type="protein sequence ID" value="SAP35448.1"/>
    <property type="molecule type" value="mRNA"/>
</dbReference>
<feature type="domain" description="Fork-head" evidence="5">
    <location>
        <begin position="48"/>
        <end position="140"/>
    </location>
</feature>
<feature type="non-terminal residue" evidence="6">
    <location>
        <position position="362"/>
    </location>
</feature>
<dbReference type="SMART" id="SM00339">
    <property type="entry name" value="FH"/>
    <property type="match status" value="1"/>
</dbReference>
<evidence type="ECO:0000256" key="2">
    <source>
        <dbReference type="ARBA" id="ARBA00023242"/>
    </source>
</evidence>
<dbReference type="GO" id="GO:0009653">
    <property type="term" value="P:anatomical structure morphogenesis"/>
    <property type="evidence" value="ECO:0007669"/>
    <property type="project" value="TreeGrafter"/>
</dbReference>
<keyword evidence="2 3" id="KW-0539">Nucleus</keyword>
<proteinExistence type="evidence at transcript level"/>
<keyword evidence="1 3" id="KW-0238">DNA-binding</keyword>
<evidence type="ECO:0000313" key="6">
    <source>
        <dbReference type="EMBL" id="SAP35448.1"/>
    </source>
</evidence>
<name>A0A1C3H870_9BILA</name>
<dbReference type="PANTHER" id="PTHR11829:SF343">
    <property type="entry name" value="FORK-HEAD DOMAIN-CONTAINING PROTEIN"/>
    <property type="match status" value="1"/>
</dbReference>
<dbReference type="GO" id="GO:0030154">
    <property type="term" value="P:cell differentiation"/>
    <property type="evidence" value="ECO:0007669"/>
    <property type="project" value="TreeGrafter"/>
</dbReference>
<dbReference type="PANTHER" id="PTHR11829">
    <property type="entry name" value="FORKHEAD BOX PROTEIN"/>
    <property type="match status" value="1"/>
</dbReference>
<dbReference type="FunFam" id="1.10.10.10:FF:000352">
    <property type="entry name" value="Forkhead box Q2"/>
    <property type="match status" value="1"/>
</dbReference>
<gene>
    <name evidence="6" type="primary">FoxQ2</name>
</gene>
<comment type="subcellular location">
    <subcellularLocation>
        <location evidence="3">Nucleus</location>
    </subcellularLocation>
</comment>
<accession>A0A1C3H870</accession>
<dbReference type="InterPro" id="IPR047519">
    <property type="entry name" value="FH_FOXQ2-like"/>
</dbReference>
<dbReference type="GO" id="GO:0005634">
    <property type="term" value="C:nucleus"/>
    <property type="evidence" value="ECO:0007669"/>
    <property type="project" value="UniProtKB-SubCell"/>
</dbReference>
<feature type="DNA-binding region" description="Fork-head" evidence="3">
    <location>
        <begin position="48"/>
        <end position="140"/>
    </location>
</feature>
<evidence type="ECO:0000256" key="1">
    <source>
        <dbReference type="ARBA" id="ARBA00023125"/>
    </source>
</evidence>